<comment type="caution">
    <text evidence="1">The sequence shown here is derived from an EMBL/GenBank/DDBJ whole genome shotgun (WGS) entry which is preliminary data.</text>
</comment>
<name>N6ZV83_9RHOO</name>
<reference evidence="1 2" key="1">
    <citation type="submission" date="2012-09" db="EMBL/GenBank/DDBJ databases">
        <title>Draft Genome Sequences of 6 Strains from Genus Thauera.</title>
        <authorList>
            <person name="Liu B."/>
            <person name="Shapleigh J.P."/>
            <person name="Frostegard A.H."/>
        </authorList>
    </citation>
    <scope>NUCLEOTIDE SEQUENCE [LARGE SCALE GENOMIC DNA]</scope>
    <source>
        <strain evidence="1 2">B4P</strain>
    </source>
</reference>
<proteinExistence type="predicted"/>
<dbReference type="AlphaFoldDB" id="N6ZV83"/>
<accession>N6ZV83</accession>
<gene>
    <name evidence="1" type="ORF">C667_04104</name>
</gene>
<keyword evidence="2" id="KW-1185">Reference proteome</keyword>
<dbReference type="EMBL" id="AMXF01000014">
    <property type="protein sequence ID" value="ENO98382.1"/>
    <property type="molecule type" value="Genomic_DNA"/>
</dbReference>
<sequence>MLRETRHAWLASASHSTHEAFLTEYEQLFDVIEEGNSIGPLNGRLHVPIYYGVQDKGIVRALVQMVQSQRGRDIWIKMTDLYMCPEIELEVDTEASTADRLSVFTTALLGVFGLTKQVDGADTVKVYGRTEALVTFLRGMHDALAVFSSLGNMPGITVSIEGRWLVFRTGK</sequence>
<evidence type="ECO:0000313" key="1">
    <source>
        <dbReference type="EMBL" id="ENO98382.1"/>
    </source>
</evidence>
<organism evidence="1 2">
    <name type="scientific">Thauera phenylacetica B4P</name>
    <dbReference type="NCBI Taxonomy" id="1234382"/>
    <lineage>
        <taxon>Bacteria</taxon>
        <taxon>Pseudomonadati</taxon>
        <taxon>Pseudomonadota</taxon>
        <taxon>Betaproteobacteria</taxon>
        <taxon>Rhodocyclales</taxon>
        <taxon>Zoogloeaceae</taxon>
        <taxon>Thauera</taxon>
    </lineage>
</organism>
<protein>
    <submittedName>
        <fullName evidence="1">Uncharacterized protein</fullName>
    </submittedName>
</protein>
<dbReference type="Proteomes" id="UP000013047">
    <property type="component" value="Unassembled WGS sequence"/>
</dbReference>
<evidence type="ECO:0000313" key="2">
    <source>
        <dbReference type="Proteomes" id="UP000013047"/>
    </source>
</evidence>